<evidence type="ECO:0000256" key="12">
    <source>
        <dbReference type="ARBA" id="ARBA00048555"/>
    </source>
</evidence>
<dbReference type="Proteomes" id="UP000199520">
    <property type="component" value="Unassembled WGS sequence"/>
</dbReference>
<dbReference type="NCBIfam" id="TIGR00636">
    <property type="entry name" value="PduO_Nterm"/>
    <property type="match status" value="1"/>
</dbReference>
<evidence type="ECO:0000259" key="15">
    <source>
        <dbReference type="Pfam" id="PF01923"/>
    </source>
</evidence>
<dbReference type="UniPathway" id="UPA00148">
    <property type="reaction ID" value="UER00233"/>
</dbReference>
<dbReference type="InterPro" id="IPR029499">
    <property type="entry name" value="PduO-typ"/>
</dbReference>
<dbReference type="GO" id="GO:0005524">
    <property type="term" value="F:ATP binding"/>
    <property type="evidence" value="ECO:0007669"/>
    <property type="project" value="UniProtKB-UniRule"/>
</dbReference>
<evidence type="ECO:0000313" key="17">
    <source>
        <dbReference type="Proteomes" id="UP000199520"/>
    </source>
</evidence>
<dbReference type="PANTHER" id="PTHR12213">
    <property type="entry name" value="CORRINOID ADENOSYLTRANSFERASE"/>
    <property type="match status" value="1"/>
</dbReference>
<comment type="catalytic activity">
    <reaction evidence="13 14">
        <text>2 cob(II)alamin + reduced [electron-transfer flavoprotein] + 2 ATP = 2 adenosylcob(III)alamin + 2 triphosphate + oxidized [electron-transfer flavoprotein] + 3 H(+)</text>
        <dbReference type="Rhea" id="RHEA:28671"/>
        <dbReference type="Rhea" id="RHEA-COMP:10685"/>
        <dbReference type="Rhea" id="RHEA-COMP:10686"/>
        <dbReference type="ChEBI" id="CHEBI:15378"/>
        <dbReference type="ChEBI" id="CHEBI:16304"/>
        <dbReference type="ChEBI" id="CHEBI:18036"/>
        <dbReference type="ChEBI" id="CHEBI:18408"/>
        <dbReference type="ChEBI" id="CHEBI:30616"/>
        <dbReference type="ChEBI" id="CHEBI:57692"/>
        <dbReference type="ChEBI" id="CHEBI:58307"/>
        <dbReference type="EC" id="2.5.1.17"/>
    </reaction>
</comment>
<evidence type="ECO:0000256" key="8">
    <source>
        <dbReference type="ARBA" id="ARBA00022840"/>
    </source>
</evidence>
<dbReference type="EC" id="2.5.1.17" evidence="3 14"/>
<evidence type="ECO:0000256" key="2">
    <source>
        <dbReference type="ARBA" id="ARBA00007487"/>
    </source>
</evidence>
<dbReference type="PANTHER" id="PTHR12213:SF0">
    <property type="entry name" value="CORRINOID ADENOSYLTRANSFERASE MMAB"/>
    <property type="match status" value="1"/>
</dbReference>
<protein>
    <recommendedName>
        <fullName evidence="4 14">Corrinoid adenosyltransferase</fullName>
        <ecNumber evidence="3 14">2.5.1.17</ecNumber>
    </recommendedName>
    <alternativeName>
        <fullName evidence="9 14">Cob(II)alamin adenosyltransferase</fullName>
    </alternativeName>
    <alternativeName>
        <fullName evidence="11 14">Cob(II)yrinic acid a,c-diamide adenosyltransferase</fullName>
    </alternativeName>
    <alternativeName>
        <fullName evidence="10 14">Cobinamide/cobalamin adenosyltransferase</fullName>
    </alternativeName>
</protein>
<gene>
    <name evidence="16" type="ORF">SAMN04490355_103751</name>
</gene>
<proteinExistence type="inferred from homology"/>
<evidence type="ECO:0000256" key="7">
    <source>
        <dbReference type="ARBA" id="ARBA00022741"/>
    </source>
</evidence>
<dbReference type="InterPro" id="IPR036451">
    <property type="entry name" value="CblAdoTrfase-like_sf"/>
</dbReference>
<name>A0A1I4MUP2_9FIRM</name>
<sequence>MICSGPVLLVLRALFSKKPVSVFRIVWFDLQENMQGGVEILKRRPWCSMKYKSIGGLQMIYTRTGDQGTTSLLDGSRVRKNSIRVDSYGTIDELNSLLGFGKHFVANSDIVEKIHIVQRELFAAASELADPKGEKYAAKLGETEILRFEAWIDEYVKLMDPAPKFIVPGSSQASGILHVARTVCRRAERLMAALDETEPVSPSLMKYVNRLSDVLYTFARFLEEQQELVNQ</sequence>
<dbReference type="InterPro" id="IPR016030">
    <property type="entry name" value="CblAdoTrfase-like"/>
</dbReference>
<evidence type="ECO:0000256" key="1">
    <source>
        <dbReference type="ARBA" id="ARBA00005121"/>
    </source>
</evidence>
<evidence type="ECO:0000256" key="14">
    <source>
        <dbReference type="RuleBase" id="RU366026"/>
    </source>
</evidence>
<keyword evidence="8 14" id="KW-0067">ATP-binding</keyword>
<evidence type="ECO:0000256" key="9">
    <source>
        <dbReference type="ARBA" id="ARBA00031529"/>
    </source>
</evidence>
<evidence type="ECO:0000256" key="11">
    <source>
        <dbReference type="ARBA" id="ARBA00033354"/>
    </source>
</evidence>
<reference evidence="17" key="1">
    <citation type="submission" date="2016-10" db="EMBL/GenBank/DDBJ databases">
        <authorList>
            <person name="Varghese N."/>
            <person name="Submissions S."/>
        </authorList>
    </citation>
    <scope>NUCLEOTIDE SEQUENCE [LARGE SCALE GENOMIC DNA]</scope>
    <source>
        <strain evidence="17">DSM 13327</strain>
    </source>
</reference>
<dbReference type="AlphaFoldDB" id="A0A1I4MUP2"/>
<keyword evidence="5 14" id="KW-0169">Cobalamin biosynthesis</keyword>
<comment type="catalytic activity">
    <reaction evidence="12 14">
        <text>2 cob(II)yrinate a,c diamide + reduced [electron-transfer flavoprotein] + 2 ATP = 2 adenosylcob(III)yrinate a,c-diamide + 2 triphosphate + oxidized [electron-transfer flavoprotein] + 3 H(+)</text>
        <dbReference type="Rhea" id="RHEA:11528"/>
        <dbReference type="Rhea" id="RHEA-COMP:10685"/>
        <dbReference type="Rhea" id="RHEA-COMP:10686"/>
        <dbReference type="ChEBI" id="CHEBI:15378"/>
        <dbReference type="ChEBI" id="CHEBI:18036"/>
        <dbReference type="ChEBI" id="CHEBI:30616"/>
        <dbReference type="ChEBI" id="CHEBI:57692"/>
        <dbReference type="ChEBI" id="CHEBI:58307"/>
        <dbReference type="ChEBI" id="CHEBI:58503"/>
        <dbReference type="ChEBI" id="CHEBI:58537"/>
        <dbReference type="EC" id="2.5.1.17"/>
    </reaction>
</comment>
<dbReference type="Gene3D" id="1.20.1200.10">
    <property type="entry name" value="Cobalamin adenosyltransferase-like"/>
    <property type="match status" value="1"/>
</dbReference>
<comment type="similarity">
    <text evidence="2 14">Belongs to the Cob(I)alamin adenosyltransferase family.</text>
</comment>
<dbReference type="Pfam" id="PF01923">
    <property type="entry name" value="Cob_adeno_trans"/>
    <property type="match status" value="1"/>
</dbReference>
<evidence type="ECO:0000256" key="6">
    <source>
        <dbReference type="ARBA" id="ARBA00022679"/>
    </source>
</evidence>
<organism evidence="16 17">
    <name type="scientific">Pelosinus propionicus DSM 13327</name>
    <dbReference type="NCBI Taxonomy" id="1123291"/>
    <lineage>
        <taxon>Bacteria</taxon>
        <taxon>Bacillati</taxon>
        <taxon>Bacillota</taxon>
        <taxon>Negativicutes</taxon>
        <taxon>Selenomonadales</taxon>
        <taxon>Sporomusaceae</taxon>
        <taxon>Pelosinus</taxon>
    </lineage>
</organism>
<dbReference type="GO" id="GO:0009236">
    <property type="term" value="P:cobalamin biosynthetic process"/>
    <property type="evidence" value="ECO:0007669"/>
    <property type="project" value="UniProtKB-UniRule"/>
</dbReference>
<keyword evidence="7 14" id="KW-0547">Nucleotide-binding</keyword>
<comment type="pathway">
    <text evidence="1 14">Cofactor biosynthesis; adenosylcobalamin biosynthesis; adenosylcobalamin from cob(II)yrinate a,c-diamide: step 2/7.</text>
</comment>
<keyword evidence="17" id="KW-1185">Reference proteome</keyword>
<dbReference type="EMBL" id="FOTS01000037">
    <property type="protein sequence ID" value="SFM06713.1"/>
    <property type="molecule type" value="Genomic_DNA"/>
</dbReference>
<evidence type="ECO:0000256" key="3">
    <source>
        <dbReference type="ARBA" id="ARBA00012454"/>
    </source>
</evidence>
<evidence type="ECO:0000256" key="4">
    <source>
        <dbReference type="ARBA" id="ARBA00020963"/>
    </source>
</evidence>
<evidence type="ECO:0000256" key="10">
    <source>
        <dbReference type="ARBA" id="ARBA00033334"/>
    </source>
</evidence>
<feature type="domain" description="Cobalamin adenosyltransferase-like" evidence="15">
    <location>
        <begin position="60"/>
        <end position="221"/>
    </location>
</feature>
<keyword evidence="6 14" id="KW-0808">Transferase</keyword>
<dbReference type="GO" id="GO:0008817">
    <property type="term" value="F:corrinoid adenosyltransferase activity"/>
    <property type="evidence" value="ECO:0007669"/>
    <property type="project" value="UniProtKB-UniRule"/>
</dbReference>
<evidence type="ECO:0000256" key="5">
    <source>
        <dbReference type="ARBA" id="ARBA00022573"/>
    </source>
</evidence>
<accession>A0A1I4MUP2</accession>
<evidence type="ECO:0000256" key="13">
    <source>
        <dbReference type="ARBA" id="ARBA00048692"/>
    </source>
</evidence>
<evidence type="ECO:0000313" key="16">
    <source>
        <dbReference type="EMBL" id="SFM06713.1"/>
    </source>
</evidence>
<dbReference type="STRING" id="1123291.SAMN04490355_103751"/>
<dbReference type="SUPFAM" id="SSF89028">
    <property type="entry name" value="Cobalamin adenosyltransferase-like"/>
    <property type="match status" value="1"/>
</dbReference>